<evidence type="ECO:0000256" key="1">
    <source>
        <dbReference type="ARBA" id="ARBA00007626"/>
    </source>
</evidence>
<keyword evidence="3" id="KW-0809">Transit peptide</keyword>
<dbReference type="Proteomes" id="UP001210211">
    <property type="component" value="Unassembled WGS sequence"/>
</dbReference>
<feature type="region of interest" description="Disordered" evidence="5">
    <location>
        <begin position="26"/>
        <end position="65"/>
    </location>
</feature>
<sequence length="581" mass="65637">MAPTARPGTAIAAAFRRLCSASSVSPHLRIMGPTTNHTTTTSSSTLLPEPTSSPQQYSNPNHRPIHSQWSQARASNVLSNESSNSLLASLSSNPPIGPARKVFDEMLQRNVPFDTLGFGLFIAKLSKTEKKIDGILYIVDQIKKRHQLVNGSIVAFLIVNALCKAGRKGDAWKVLEELRNIDCKPDFIAYRTVSEEFRIAKQYEEESRILKQKRKLSVAPRERDYREFIYLLIHEKRIKEAREVAEAIVDGDFPIDLSLLNTLIGSVSDVDTESAIKFCKYMVHKRSLPSIKSLSTLCKNLCKDEMGNELWEILGIILQQEMLVNPDYYQLTVSFLCKAGKVREAYDVIKDMRRKGMEPEILYYNSLMRALCKNDLLRPAKKLWDEMFTRGCQPNLQTYNILIKKFSEIGEVQEAKGLYQKMIAKGVLPDNYTIGFLIGLFCNENKLDEAISVMNQAIEQDLKLGSLALTELVISLCRQGNFNEVLTILSGATSNIDTLNSHLIYLKSLTTKGEIDMAMQHIHWINANTNFILERVLNELISSLSTAPKLENVIKLMQALNSERLLSNDSPYMSLLQDYDI</sequence>
<feature type="compositionally biased region" description="Low complexity" evidence="5">
    <location>
        <begin position="33"/>
        <end position="54"/>
    </location>
</feature>
<feature type="repeat" description="PPR" evidence="4">
    <location>
        <begin position="360"/>
        <end position="394"/>
    </location>
</feature>
<dbReference type="PANTHER" id="PTHR47938:SF25">
    <property type="entry name" value="PENTACOTRIPEPTIDE-REPEAT REGION OF PRORP DOMAIN-CONTAINING PROTEIN"/>
    <property type="match status" value="1"/>
</dbReference>
<gene>
    <name evidence="6" type="ORF">LUZ61_005183</name>
</gene>
<keyword evidence="2" id="KW-0677">Repeat</keyword>
<protein>
    <recommendedName>
        <fullName evidence="8">Pentatricopeptide repeat-containing protein</fullName>
    </recommendedName>
</protein>
<keyword evidence="7" id="KW-1185">Reference proteome</keyword>
<dbReference type="InterPro" id="IPR011990">
    <property type="entry name" value="TPR-like_helical_dom_sf"/>
</dbReference>
<feature type="repeat" description="PPR" evidence="4">
    <location>
        <begin position="325"/>
        <end position="359"/>
    </location>
</feature>
<evidence type="ECO:0000256" key="4">
    <source>
        <dbReference type="PROSITE-ProRule" id="PRU00708"/>
    </source>
</evidence>
<evidence type="ECO:0000313" key="7">
    <source>
        <dbReference type="Proteomes" id="UP001210211"/>
    </source>
</evidence>
<evidence type="ECO:0000256" key="2">
    <source>
        <dbReference type="ARBA" id="ARBA00022737"/>
    </source>
</evidence>
<feature type="repeat" description="PPR" evidence="4">
    <location>
        <begin position="151"/>
        <end position="185"/>
    </location>
</feature>
<dbReference type="Pfam" id="PF01535">
    <property type="entry name" value="PPR"/>
    <property type="match status" value="2"/>
</dbReference>
<dbReference type="Gene3D" id="1.25.40.10">
    <property type="entry name" value="Tetratricopeptide repeat domain"/>
    <property type="match status" value="3"/>
</dbReference>
<reference evidence="6 7" key="1">
    <citation type="journal article" date="2022" name="Cell">
        <title>Repeat-based holocentromeres influence genome architecture and karyotype evolution.</title>
        <authorList>
            <person name="Hofstatter P.G."/>
            <person name="Thangavel G."/>
            <person name="Lux T."/>
            <person name="Neumann P."/>
            <person name="Vondrak T."/>
            <person name="Novak P."/>
            <person name="Zhang M."/>
            <person name="Costa L."/>
            <person name="Castellani M."/>
            <person name="Scott A."/>
            <person name="Toegelov H."/>
            <person name="Fuchs J."/>
            <person name="Mata-Sucre Y."/>
            <person name="Dias Y."/>
            <person name="Vanzela A.L.L."/>
            <person name="Huettel B."/>
            <person name="Almeida C.C.S."/>
            <person name="Simkova H."/>
            <person name="Souza G."/>
            <person name="Pedrosa-Harand A."/>
            <person name="Macas J."/>
            <person name="Mayer K.F.X."/>
            <person name="Houben A."/>
            <person name="Marques A."/>
        </authorList>
    </citation>
    <scope>NUCLEOTIDE SEQUENCE [LARGE SCALE GENOMIC DNA]</scope>
    <source>
        <strain evidence="6">RhyTen1mFocal</strain>
    </source>
</reference>
<comment type="similarity">
    <text evidence="1">Belongs to the PPR family. P subfamily.</text>
</comment>
<dbReference type="PROSITE" id="PS51375">
    <property type="entry name" value="PPR"/>
    <property type="match status" value="4"/>
</dbReference>
<evidence type="ECO:0000313" key="6">
    <source>
        <dbReference type="EMBL" id="KAJ3701478.1"/>
    </source>
</evidence>
<proteinExistence type="inferred from homology"/>
<comment type="caution">
    <text evidence="6">The sequence shown here is derived from an EMBL/GenBank/DDBJ whole genome shotgun (WGS) entry which is preliminary data.</text>
</comment>
<accession>A0AAD5ZPD5</accession>
<dbReference type="NCBIfam" id="TIGR00756">
    <property type="entry name" value="PPR"/>
    <property type="match status" value="3"/>
</dbReference>
<dbReference type="PANTHER" id="PTHR47938">
    <property type="entry name" value="RESPIRATORY COMPLEX I CHAPERONE (CIA84), PUTATIVE (AFU_ORTHOLOGUE AFUA_2G06020)-RELATED"/>
    <property type="match status" value="1"/>
</dbReference>
<dbReference type="GO" id="GO:0003729">
    <property type="term" value="F:mRNA binding"/>
    <property type="evidence" value="ECO:0007669"/>
    <property type="project" value="TreeGrafter"/>
</dbReference>
<feature type="repeat" description="PPR" evidence="4">
    <location>
        <begin position="395"/>
        <end position="429"/>
    </location>
</feature>
<evidence type="ECO:0000256" key="5">
    <source>
        <dbReference type="SAM" id="MobiDB-lite"/>
    </source>
</evidence>
<dbReference type="InterPro" id="IPR002885">
    <property type="entry name" value="PPR_rpt"/>
</dbReference>
<dbReference type="AlphaFoldDB" id="A0AAD5ZPD5"/>
<feature type="compositionally biased region" description="Polar residues" evidence="5">
    <location>
        <begin position="55"/>
        <end position="65"/>
    </location>
</feature>
<evidence type="ECO:0000256" key="3">
    <source>
        <dbReference type="ARBA" id="ARBA00022946"/>
    </source>
</evidence>
<organism evidence="6 7">
    <name type="scientific">Rhynchospora tenuis</name>
    <dbReference type="NCBI Taxonomy" id="198213"/>
    <lineage>
        <taxon>Eukaryota</taxon>
        <taxon>Viridiplantae</taxon>
        <taxon>Streptophyta</taxon>
        <taxon>Embryophyta</taxon>
        <taxon>Tracheophyta</taxon>
        <taxon>Spermatophyta</taxon>
        <taxon>Magnoliopsida</taxon>
        <taxon>Liliopsida</taxon>
        <taxon>Poales</taxon>
        <taxon>Cyperaceae</taxon>
        <taxon>Cyperoideae</taxon>
        <taxon>Rhynchosporeae</taxon>
        <taxon>Rhynchospora</taxon>
    </lineage>
</organism>
<name>A0AAD5ZPD5_9POAL</name>
<dbReference type="EMBL" id="JAMRDG010000001">
    <property type="protein sequence ID" value="KAJ3701478.1"/>
    <property type="molecule type" value="Genomic_DNA"/>
</dbReference>
<dbReference type="Pfam" id="PF13041">
    <property type="entry name" value="PPR_2"/>
    <property type="match status" value="1"/>
</dbReference>
<evidence type="ECO:0008006" key="8">
    <source>
        <dbReference type="Google" id="ProtNLM"/>
    </source>
</evidence>